<dbReference type="EMBL" id="PCVI01000036">
    <property type="protein sequence ID" value="PIQ70094.1"/>
    <property type="molecule type" value="Genomic_DNA"/>
</dbReference>
<comment type="caution">
    <text evidence="1">The sequence shown here is derived from an EMBL/GenBank/DDBJ whole genome shotgun (WGS) entry which is preliminary data.</text>
</comment>
<dbReference type="Proteomes" id="UP000231371">
    <property type="component" value="Unassembled WGS sequence"/>
</dbReference>
<evidence type="ECO:0000313" key="2">
    <source>
        <dbReference type="Proteomes" id="UP000231371"/>
    </source>
</evidence>
<organism evidence="1 2">
    <name type="scientific">Candidatus Shapirobacteria bacterium CG11_big_fil_rev_8_21_14_0_20_40_12</name>
    <dbReference type="NCBI Taxonomy" id="1974889"/>
    <lineage>
        <taxon>Bacteria</taxon>
        <taxon>Candidatus Shapironibacteriota</taxon>
    </lineage>
</organism>
<evidence type="ECO:0000313" key="1">
    <source>
        <dbReference type="EMBL" id="PIQ70094.1"/>
    </source>
</evidence>
<dbReference type="AlphaFoldDB" id="A0A2H0KI80"/>
<sequence>MNGDLISTTTIRQRGQLTIPGKLRKKSHWLSEGSVVAILSSLEEEIKVVPYKARTERIDWRQVWDKIKLARSFKGEKGNLSEFIFKDRISH</sequence>
<protein>
    <submittedName>
        <fullName evidence="1">Uncharacterized protein</fullName>
    </submittedName>
</protein>
<name>A0A2H0KI80_9BACT</name>
<accession>A0A2H0KI80</accession>
<reference evidence="1 2" key="1">
    <citation type="submission" date="2017-09" db="EMBL/GenBank/DDBJ databases">
        <title>Depth-based differentiation of microbial function through sediment-hosted aquifers and enrichment of novel symbionts in the deep terrestrial subsurface.</title>
        <authorList>
            <person name="Probst A.J."/>
            <person name="Ladd B."/>
            <person name="Jarett J.K."/>
            <person name="Geller-Mcgrath D.E."/>
            <person name="Sieber C.M."/>
            <person name="Emerson J.B."/>
            <person name="Anantharaman K."/>
            <person name="Thomas B.C."/>
            <person name="Malmstrom R."/>
            <person name="Stieglmeier M."/>
            <person name="Klingl A."/>
            <person name="Woyke T."/>
            <person name="Ryan C.M."/>
            <person name="Banfield J.F."/>
        </authorList>
    </citation>
    <scope>NUCLEOTIDE SEQUENCE [LARGE SCALE GENOMIC DNA]</scope>
    <source>
        <strain evidence="1">CG11_big_fil_rev_8_21_14_0_20_40_12</strain>
    </source>
</reference>
<proteinExistence type="predicted"/>
<gene>
    <name evidence="1" type="ORF">COV89_02330</name>
</gene>